<comment type="caution">
    <text evidence="3">The sequence shown here is derived from an EMBL/GenBank/DDBJ whole genome shotgun (WGS) entry which is preliminary data.</text>
</comment>
<feature type="compositionally biased region" description="Polar residues" evidence="1">
    <location>
        <begin position="742"/>
        <end position="752"/>
    </location>
</feature>
<organism evidence="3 4">
    <name type="scientific">Elasticomyces elasticus</name>
    <dbReference type="NCBI Taxonomy" id="574655"/>
    <lineage>
        <taxon>Eukaryota</taxon>
        <taxon>Fungi</taxon>
        <taxon>Dikarya</taxon>
        <taxon>Ascomycota</taxon>
        <taxon>Pezizomycotina</taxon>
        <taxon>Dothideomycetes</taxon>
        <taxon>Dothideomycetidae</taxon>
        <taxon>Mycosphaerellales</taxon>
        <taxon>Teratosphaeriaceae</taxon>
        <taxon>Elasticomyces</taxon>
    </lineage>
</organism>
<dbReference type="PANTHER" id="PTHR47052">
    <property type="entry name" value="CONSERVED SERINE PROLINE-RICH PROTEIN (AFU_ORTHOLOGUE AFUA_2G01790)"/>
    <property type="match status" value="1"/>
</dbReference>
<accession>A0AAN7WA37</accession>
<dbReference type="PROSITE" id="PS50004">
    <property type="entry name" value="C2"/>
    <property type="match status" value="1"/>
</dbReference>
<gene>
    <name evidence="3" type="ORF">LTR97_006581</name>
</gene>
<feature type="region of interest" description="Disordered" evidence="1">
    <location>
        <begin position="154"/>
        <end position="693"/>
    </location>
</feature>
<evidence type="ECO:0000313" key="4">
    <source>
        <dbReference type="Proteomes" id="UP001310594"/>
    </source>
</evidence>
<name>A0AAN7WA37_9PEZI</name>
<feature type="region of interest" description="Disordered" evidence="1">
    <location>
        <begin position="718"/>
        <end position="752"/>
    </location>
</feature>
<dbReference type="AlphaFoldDB" id="A0AAN7WA37"/>
<dbReference type="SMART" id="SM00239">
    <property type="entry name" value="C2"/>
    <property type="match status" value="1"/>
</dbReference>
<feature type="region of interest" description="Disordered" evidence="1">
    <location>
        <begin position="865"/>
        <end position="905"/>
    </location>
</feature>
<protein>
    <recommendedName>
        <fullName evidence="2">C2 domain-containing protein</fullName>
    </recommendedName>
</protein>
<feature type="compositionally biased region" description="Polar residues" evidence="1">
    <location>
        <begin position="297"/>
        <end position="312"/>
    </location>
</feature>
<dbReference type="Pfam" id="PF00168">
    <property type="entry name" value="C2"/>
    <property type="match status" value="1"/>
</dbReference>
<feature type="domain" description="C2" evidence="2">
    <location>
        <begin position="10"/>
        <end position="131"/>
    </location>
</feature>
<dbReference type="InterPro" id="IPR052981">
    <property type="entry name" value="Ingression_C2_domain"/>
</dbReference>
<evidence type="ECO:0000256" key="1">
    <source>
        <dbReference type="SAM" id="MobiDB-lite"/>
    </source>
</evidence>
<dbReference type="InterPro" id="IPR000008">
    <property type="entry name" value="C2_dom"/>
</dbReference>
<proteinExistence type="predicted"/>
<dbReference type="InterPro" id="IPR035892">
    <property type="entry name" value="C2_domain_sf"/>
</dbReference>
<evidence type="ECO:0000313" key="3">
    <source>
        <dbReference type="EMBL" id="KAK5698932.1"/>
    </source>
</evidence>
<dbReference type="SUPFAM" id="SSF49562">
    <property type="entry name" value="C2 domain (Calcium/lipid-binding domain, CaLB)"/>
    <property type="match status" value="1"/>
</dbReference>
<dbReference type="PANTHER" id="PTHR47052:SF3">
    <property type="entry name" value="INGRESSION PROTEIN 1"/>
    <property type="match status" value="1"/>
</dbReference>
<sequence length="905" mass="99276">MATKAAPNGPNGMHTAGIFADMTVDGPEIGTLVLIVDRGKNLPNRRTMGKQNPYCAARLGKEARKTETDKRGGQTPKWDQELRFTVHDSPDYNNLKISAFSEDKRTDLIGEAWVNLSDVIVQGGGKADLWQGLNCKGKYAGEIRIELTYYDSRPKPEKQRSESVAGEEDVFRQTAGNSGSARVKRRPLPSNPNGGPTTPDAIPDVGVAMPGRAKHGPRDLGAPSRANSMPPEPAGFPQPPIPAAPHVSHSASYGALPQVPRQQTPPNEHYDEPQEYLEEPAYEQPYQQPEFLPQLPPSNRQRTPTHQRMGSRQAQSTQPTPWQPPRPQSHIGLPHSHSAPMVPLQRPDPLAYDDGYQLRTDYPEPIPDLDYQHSQLQHRRNDVPPSWQEEFGNAYDDRPSTSGTDEGAPPPPPMHSNSVPMVPQYAPPQPYSPVVPYGQSPANSRHHSVPSASPLQSLERKYVSPQPTPYRGHPQRGQSMDAFAPSPSRSLQDNTPPILLPGQPTSPYDRTAMIRTMPAYGNTPPRPHPLSQEVPRARSPLPYAGSRGPSPQPYDQPTYQHDYRGRDAPPLIKPRALSPRPPVVQEQPLSRPRSSYSLQFPVRSFESADASPLSTSQPRAPYTGNSTPTTRKPTSTQPSPIDTSRQSPAGGVPFSPDSFDAYNPNAPRASALGASPHTPYHARAGAEPARDVSKGPIVGWHGQEIDPSDHLPVEAWAPEPEKKTPNKTYGLGRERDFGPRSVNGTPNSSVRLNNDTVVSMRMKSASTSEVETPPSIRNKFFKKNPSARSPVVEPLREHQNYNARSPGGNIPDPFAQREYGHSFSEERPAYGGGAPNIPPKLPLGQQIEYDYAPHPHDALVREISSIDIGSSSPGGGRYGRPTNASVPSPNAYVPVRSHRDRQNYY</sequence>
<feature type="compositionally biased region" description="Pro residues" evidence="1">
    <location>
        <begin position="230"/>
        <end position="243"/>
    </location>
</feature>
<feature type="region of interest" description="Disordered" evidence="1">
    <location>
        <begin position="764"/>
        <end position="792"/>
    </location>
</feature>
<dbReference type="EMBL" id="JAVRQU010000009">
    <property type="protein sequence ID" value="KAK5698932.1"/>
    <property type="molecule type" value="Genomic_DNA"/>
</dbReference>
<dbReference type="Proteomes" id="UP001310594">
    <property type="component" value="Unassembled WGS sequence"/>
</dbReference>
<feature type="compositionally biased region" description="Polar residues" evidence="1">
    <location>
        <begin position="612"/>
        <end position="647"/>
    </location>
</feature>
<evidence type="ECO:0000259" key="2">
    <source>
        <dbReference type="PROSITE" id="PS50004"/>
    </source>
</evidence>
<dbReference type="Gene3D" id="2.60.40.150">
    <property type="entry name" value="C2 domain"/>
    <property type="match status" value="1"/>
</dbReference>
<reference evidence="3" key="1">
    <citation type="submission" date="2023-08" db="EMBL/GenBank/DDBJ databases">
        <title>Black Yeasts Isolated from many extreme environments.</title>
        <authorList>
            <person name="Coleine C."/>
            <person name="Stajich J.E."/>
            <person name="Selbmann L."/>
        </authorList>
    </citation>
    <scope>NUCLEOTIDE SEQUENCE</scope>
    <source>
        <strain evidence="3">CCFEE 5810</strain>
    </source>
</reference>